<dbReference type="Proteomes" id="UP000183832">
    <property type="component" value="Unassembled WGS sequence"/>
</dbReference>
<accession>A0A1J1IYG0</accession>
<evidence type="ECO:0000313" key="2">
    <source>
        <dbReference type="EMBL" id="CRL05191.1"/>
    </source>
</evidence>
<dbReference type="EMBL" id="CVRI01000064">
    <property type="protein sequence ID" value="CRL05191.1"/>
    <property type="molecule type" value="Genomic_DNA"/>
</dbReference>
<keyword evidence="1" id="KW-0472">Membrane</keyword>
<sequence>MSCPISTLSSYQAHVEYFITPSYPQDVVLILMTLALTELSAYTFVLFCAMRQLISSETFAYLHCILCIHKSAVALQCSNVNKFQAALKLTLIYLLSKLLVNHQPDVESGTMNS</sequence>
<protein>
    <submittedName>
        <fullName evidence="2">CLUMA_CG018541, isoform A</fullName>
    </submittedName>
</protein>
<keyword evidence="1" id="KW-1133">Transmembrane helix</keyword>
<keyword evidence="1" id="KW-0812">Transmembrane</keyword>
<reference evidence="2 3" key="1">
    <citation type="submission" date="2015-04" db="EMBL/GenBank/DDBJ databases">
        <authorList>
            <person name="Syromyatnikov M.Y."/>
            <person name="Popov V.N."/>
        </authorList>
    </citation>
    <scope>NUCLEOTIDE SEQUENCE [LARGE SCALE GENOMIC DNA]</scope>
</reference>
<organism evidence="2 3">
    <name type="scientific">Clunio marinus</name>
    <dbReference type="NCBI Taxonomy" id="568069"/>
    <lineage>
        <taxon>Eukaryota</taxon>
        <taxon>Metazoa</taxon>
        <taxon>Ecdysozoa</taxon>
        <taxon>Arthropoda</taxon>
        <taxon>Hexapoda</taxon>
        <taxon>Insecta</taxon>
        <taxon>Pterygota</taxon>
        <taxon>Neoptera</taxon>
        <taxon>Endopterygota</taxon>
        <taxon>Diptera</taxon>
        <taxon>Nematocera</taxon>
        <taxon>Chironomoidea</taxon>
        <taxon>Chironomidae</taxon>
        <taxon>Clunio</taxon>
    </lineage>
</organism>
<feature type="transmembrane region" description="Helical" evidence="1">
    <location>
        <begin position="27"/>
        <end position="49"/>
    </location>
</feature>
<keyword evidence="3" id="KW-1185">Reference proteome</keyword>
<evidence type="ECO:0000313" key="3">
    <source>
        <dbReference type="Proteomes" id="UP000183832"/>
    </source>
</evidence>
<proteinExistence type="predicted"/>
<evidence type="ECO:0000256" key="1">
    <source>
        <dbReference type="SAM" id="Phobius"/>
    </source>
</evidence>
<name>A0A1J1IYG0_9DIPT</name>
<gene>
    <name evidence="2" type="ORF">CLUMA_CG018541</name>
</gene>
<dbReference type="AlphaFoldDB" id="A0A1J1IYG0"/>